<name>A0AAV2RI36_MEGNR</name>
<evidence type="ECO:0000313" key="3">
    <source>
        <dbReference type="Proteomes" id="UP001497623"/>
    </source>
</evidence>
<gene>
    <name evidence="2" type="ORF">MNOR_LOCUS24326</name>
</gene>
<dbReference type="EMBL" id="CAXKWB010022251">
    <property type="protein sequence ID" value="CAL4124190.1"/>
    <property type="molecule type" value="Genomic_DNA"/>
</dbReference>
<comment type="caution">
    <text evidence="2">The sequence shown here is derived from an EMBL/GenBank/DDBJ whole genome shotgun (WGS) entry which is preliminary data.</text>
</comment>
<accession>A0AAV2RI36</accession>
<keyword evidence="1" id="KW-0732">Signal</keyword>
<keyword evidence="3" id="KW-1185">Reference proteome</keyword>
<feature type="non-terminal residue" evidence="2">
    <location>
        <position position="1"/>
    </location>
</feature>
<dbReference type="Proteomes" id="UP001497623">
    <property type="component" value="Unassembled WGS sequence"/>
</dbReference>
<protein>
    <submittedName>
        <fullName evidence="2">Uncharacterized protein</fullName>
    </submittedName>
</protein>
<reference evidence="2 3" key="1">
    <citation type="submission" date="2024-05" db="EMBL/GenBank/DDBJ databases">
        <authorList>
            <person name="Wallberg A."/>
        </authorList>
    </citation>
    <scope>NUCLEOTIDE SEQUENCE [LARGE SCALE GENOMIC DNA]</scope>
</reference>
<organism evidence="2 3">
    <name type="scientific">Meganyctiphanes norvegica</name>
    <name type="common">Northern krill</name>
    <name type="synonym">Thysanopoda norvegica</name>
    <dbReference type="NCBI Taxonomy" id="48144"/>
    <lineage>
        <taxon>Eukaryota</taxon>
        <taxon>Metazoa</taxon>
        <taxon>Ecdysozoa</taxon>
        <taxon>Arthropoda</taxon>
        <taxon>Crustacea</taxon>
        <taxon>Multicrustacea</taxon>
        <taxon>Malacostraca</taxon>
        <taxon>Eumalacostraca</taxon>
        <taxon>Eucarida</taxon>
        <taxon>Euphausiacea</taxon>
        <taxon>Euphausiidae</taxon>
        <taxon>Meganyctiphanes</taxon>
    </lineage>
</organism>
<feature type="signal peptide" evidence="1">
    <location>
        <begin position="1"/>
        <end position="26"/>
    </location>
</feature>
<feature type="non-terminal residue" evidence="2">
    <location>
        <position position="161"/>
    </location>
</feature>
<evidence type="ECO:0000256" key="1">
    <source>
        <dbReference type="SAM" id="SignalP"/>
    </source>
</evidence>
<proteinExistence type="predicted"/>
<feature type="chain" id="PRO_5043382628" evidence="1">
    <location>
        <begin position="27"/>
        <end position="161"/>
    </location>
</feature>
<dbReference type="AlphaFoldDB" id="A0AAV2RI36"/>
<evidence type="ECO:0000313" key="2">
    <source>
        <dbReference type="EMBL" id="CAL4124190.1"/>
    </source>
</evidence>
<sequence>IPWSDIMENIVFIFGSLLFSTAIVAAAVLDPGDGPLPWFGLGDTGSQLNISDTLKFSEEEEDAAIGDLNSIAERNVCNPTISCIRAGGYCVEKNKDCEGTLDASGCKGKKCKCCIPDDTTPAPKRGPIVICPPGDIEEELQRIDNNKKSTHSKLDFQIKHL</sequence>